<evidence type="ECO:0000313" key="2">
    <source>
        <dbReference type="EnsemblMetazoa" id="AMIN007454-PA"/>
    </source>
</evidence>
<accession>A0A182WAS6</accession>
<dbReference type="AlphaFoldDB" id="A0A182WAS6"/>
<dbReference type="VEuPathDB" id="VectorBase:AMIN007454"/>
<keyword evidence="3" id="KW-1185">Reference proteome</keyword>
<sequence length="170" mass="19112">MPQLRMTGAGWCFGMVCWFLLLTNLLYRTQVVGSSVLVADFRMTRMVELSSRPPYCKIHSDRGDIQRMLLASDTKKVRQVPRESDAMLQKISAAGSMICARMYCCRVSAAVAYAIVEPSHVRTVTVMHVSGETANTLGAIFFNVVQVTCFGERRPCSVWQRLVHNVHHSQ</sequence>
<keyword evidence="1" id="KW-0812">Transmembrane</keyword>
<keyword evidence="1" id="KW-1133">Transmembrane helix</keyword>
<organism evidence="2 3">
    <name type="scientific">Anopheles minimus</name>
    <dbReference type="NCBI Taxonomy" id="112268"/>
    <lineage>
        <taxon>Eukaryota</taxon>
        <taxon>Metazoa</taxon>
        <taxon>Ecdysozoa</taxon>
        <taxon>Arthropoda</taxon>
        <taxon>Hexapoda</taxon>
        <taxon>Insecta</taxon>
        <taxon>Pterygota</taxon>
        <taxon>Neoptera</taxon>
        <taxon>Endopterygota</taxon>
        <taxon>Diptera</taxon>
        <taxon>Nematocera</taxon>
        <taxon>Culicoidea</taxon>
        <taxon>Culicidae</taxon>
        <taxon>Anophelinae</taxon>
        <taxon>Anopheles</taxon>
    </lineage>
</organism>
<proteinExistence type="predicted"/>
<dbReference type="EnsemblMetazoa" id="AMIN007454-RA">
    <property type="protein sequence ID" value="AMIN007454-PA"/>
    <property type="gene ID" value="AMIN007454"/>
</dbReference>
<reference evidence="2" key="2">
    <citation type="submission" date="2020-05" db="UniProtKB">
        <authorList>
            <consortium name="EnsemblMetazoa"/>
        </authorList>
    </citation>
    <scope>IDENTIFICATION</scope>
    <source>
        <strain evidence="2">MINIMUS1</strain>
    </source>
</reference>
<protein>
    <submittedName>
        <fullName evidence="2">Uncharacterized protein</fullName>
    </submittedName>
</protein>
<keyword evidence="1" id="KW-0472">Membrane</keyword>
<evidence type="ECO:0000256" key="1">
    <source>
        <dbReference type="SAM" id="Phobius"/>
    </source>
</evidence>
<dbReference type="Proteomes" id="UP000075920">
    <property type="component" value="Unassembled WGS sequence"/>
</dbReference>
<reference evidence="3" key="1">
    <citation type="submission" date="2013-03" db="EMBL/GenBank/DDBJ databases">
        <title>The Genome Sequence of Anopheles minimus MINIMUS1.</title>
        <authorList>
            <consortium name="The Broad Institute Genomics Platform"/>
            <person name="Neafsey D.E."/>
            <person name="Walton C."/>
            <person name="Walker B."/>
            <person name="Young S.K."/>
            <person name="Zeng Q."/>
            <person name="Gargeya S."/>
            <person name="Fitzgerald M."/>
            <person name="Haas B."/>
            <person name="Abouelleil A."/>
            <person name="Allen A.W."/>
            <person name="Alvarado L."/>
            <person name="Arachchi H.M."/>
            <person name="Berlin A.M."/>
            <person name="Chapman S.B."/>
            <person name="Gainer-Dewar J."/>
            <person name="Goldberg J."/>
            <person name="Griggs A."/>
            <person name="Gujja S."/>
            <person name="Hansen M."/>
            <person name="Howarth C."/>
            <person name="Imamovic A."/>
            <person name="Ireland A."/>
            <person name="Larimer J."/>
            <person name="McCowan C."/>
            <person name="Murphy C."/>
            <person name="Pearson M."/>
            <person name="Poon T.W."/>
            <person name="Priest M."/>
            <person name="Roberts A."/>
            <person name="Saif S."/>
            <person name="Shea T."/>
            <person name="Sisk P."/>
            <person name="Sykes S."/>
            <person name="Wortman J."/>
            <person name="Nusbaum C."/>
            <person name="Birren B."/>
        </authorList>
    </citation>
    <scope>NUCLEOTIDE SEQUENCE [LARGE SCALE GENOMIC DNA]</scope>
    <source>
        <strain evidence="3">MINIMUS1</strain>
    </source>
</reference>
<feature type="transmembrane region" description="Helical" evidence="1">
    <location>
        <begin position="6"/>
        <end position="27"/>
    </location>
</feature>
<name>A0A182WAS6_9DIPT</name>
<evidence type="ECO:0000313" key="3">
    <source>
        <dbReference type="Proteomes" id="UP000075920"/>
    </source>
</evidence>
<dbReference type="STRING" id="112268.A0A182WAS6"/>